<dbReference type="RefSeq" id="WP_188891094.1">
    <property type="nucleotide sequence ID" value="NZ_BMHY01000009.1"/>
</dbReference>
<dbReference type="EMBL" id="BMHY01000009">
    <property type="protein sequence ID" value="GGG79869.1"/>
    <property type="molecule type" value="Genomic_DNA"/>
</dbReference>
<reference evidence="3 4" key="1">
    <citation type="journal article" date="2014" name="Int. J. Syst. Evol. Microbiol.">
        <title>Complete genome sequence of Corynebacterium casei LMG S-19264T (=DSM 44701T), isolated from a smear-ripened cheese.</title>
        <authorList>
            <consortium name="US DOE Joint Genome Institute (JGI-PGF)"/>
            <person name="Walter F."/>
            <person name="Albersmeier A."/>
            <person name="Kalinowski J."/>
            <person name="Ruckert C."/>
        </authorList>
    </citation>
    <scope>NUCLEOTIDE SEQUENCE [LARGE SCALE GENOMIC DNA]</scope>
    <source>
        <strain evidence="3 4">CGMCC 1.15286</strain>
    </source>
</reference>
<dbReference type="AlphaFoldDB" id="A0A917M5V1"/>
<accession>A0A917M5V1</accession>
<evidence type="ECO:0000313" key="4">
    <source>
        <dbReference type="Proteomes" id="UP000600247"/>
    </source>
</evidence>
<dbReference type="Proteomes" id="UP000600247">
    <property type="component" value="Unassembled WGS sequence"/>
</dbReference>
<comment type="caution">
    <text evidence="3">The sequence shown here is derived from an EMBL/GenBank/DDBJ whole genome shotgun (WGS) entry which is preliminary data.</text>
</comment>
<proteinExistence type="predicted"/>
<feature type="transmembrane region" description="Helical" evidence="2">
    <location>
        <begin position="29"/>
        <end position="51"/>
    </location>
</feature>
<sequence length="286" mass="30559">MTSKDNNIGPELDPGGVEAPNGKLGRKKAVAVTAVMAAVIIGAGILFFIMIHALQAKSDRMEVFPSSYTYATATSAGGMELHVLATKPSNVTLTAIHNNVSISPYYGINGGFFYDKALLSIAIVNSLPVNGAIKDYGSGNENTKYARGTLVWDGAANKLSVQVVGKASELKVMDHTRFWAQGGISMSLGRDAEWKAETEREQAPFPDDLRLRSGAVYDESGTLYLVVSKTKGTLSQFREAVTELVGGGKLVDGIFLDGDGSSQLRSREAQLAGDNRPVVQMLRIVK</sequence>
<evidence type="ECO:0000256" key="1">
    <source>
        <dbReference type="SAM" id="MobiDB-lite"/>
    </source>
</evidence>
<protein>
    <recommendedName>
        <fullName evidence="5">Phosphodiester glycosidase domain-containing protein</fullName>
    </recommendedName>
</protein>
<name>A0A917M5V1_9BACL</name>
<keyword evidence="2" id="KW-0812">Transmembrane</keyword>
<evidence type="ECO:0000313" key="3">
    <source>
        <dbReference type="EMBL" id="GGG79869.1"/>
    </source>
</evidence>
<feature type="region of interest" description="Disordered" evidence="1">
    <location>
        <begin position="1"/>
        <end position="22"/>
    </location>
</feature>
<keyword evidence="4" id="KW-1185">Reference proteome</keyword>
<keyword evidence="2" id="KW-1133">Transmembrane helix</keyword>
<keyword evidence="2" id="KW-0472">Membrane</keyword>
<evidence type="ECO:0008006" key="5">
    <source>
        <dbReference type="Google" id="ProtNLM"/>
    </source>
</evidence>
<organism evidence="3 4">
    <name type="scientific">Paenibacillus radicis</name>
    <name type="common">ex Gao et al. 2016</name>
    <dbReference type="NCBI Taxonomy" id="1737354"/>
    <lineage>
        <taxon>Bacteria</taxon>
        <taxon>Bacillati</taxon>
        <taxon>Bacillota</taxon>
        <taxon>Bacilli</taxon>
        <taxon>Bacillales</taxon>
        <taxon>Paenibacillaceae</taxon>
        <taxon>Paenibacillus</taxon>
    </lineage>
</organism>
<gene>
    <name evidence="3" type="ORF">GCM10010918_41250</name>
</gene>
<evidence type="ECO:0000256" key="2">
    <source>
        <dbReference type="SAM" id="Phobius"/>
    </source>
</evidence>